<dbReference type="SUPFAM" id="SSF52172">
    <property type="entry name" value="CheY-like"/>
    <property type="match status" value="1"/>
</dbReference>
<protein>
    <submittedName>
        <fullName evidence="6">LuxR family two component transcriptional regulator</fullName>
    </submittedName>
</protein>
<dbReference type="Pfam" id="PF00072">
    <property type="entry name" value="Response_reg"/>
    <property type="match status" value="1"/>
</dbReference>
<feature type="domain" description="HTH luxR-type" evidence="4">
    <location>
        <begin position="143"/>
        <end position="208"/>
    </location>
</feature>
<dbReference type="PANTHER" id="PTHR43214">
    <property type="entry name" value="TWO-COMPONENT RESPONSE REGULATOR"/>
    <property type="match status" value="1"/>
</dbReference>
<reference evidence="6 7" key="1">
    <citation type="submission" date="2019-03" db="EMBL/GenBank/DDBJ databases">
        <title>Genomic Encyclopedia of Type Strains, Phase IV (KMG-IV): sequencing the most valuable type-strain genomes for metagenomic binning, comparative biology and taxonomic classification.</title>
        <authorList>
            <person name="Goeker M."/>
        </authorList>
    </citation>
    <scope>NUCLEOTIDE SEQUENCE [LARGE SCALE GENOMIC DNA]</scope>
    <source>
        <strain evidence="6 7">DSM 21667</strain>
    </source>
</reference>
<dbReference type="AlphaFoldDB" id="A0A4R6Z2N9"/>
<dbReference type="Gene3D" id="3.40.50.2300">
    <property type="match status" value="1"/>
</dbReference>
<dbReference type="InterPro" id="IPR058245">
    <property type="entry name" value="NreC/VraR/RcsB-like_REC"/>
</dbReference>
<dbReference type="CDD" id="cd06170">
    <property type="entry name" value="LuxR_C_like"/>
    <property type="match status" value="1"/>
</dbReference>
<dbReference type="GO" id="GO:0003677">
    <property type="term" value="F:DNA binding"/>
    <property type="evidence" value="ECO:0007669"/>
    <property type="project" value="UniProtKB-KW"/>
</dbReference>
<dbReference type="InterPro" id="IPR000792">
    <property type="entry name" value="Tscrpt_reg_LuxR_C"/>
</dbReference>
<dbReference type="Pfam" id="PF00196">
    <property type="entry name" value="GerE"/>
    <property type="match status" value="1"/>
</dbReference>
<dbReference type="GO" id="GO:0006355">
    <property type="term" value="P:regulation of DNA-templated transcription"/>
    <property type="evidence" value="ECO:0007669"/>
    <property type="project" value="InterPro"/>
</dbReference>
<name>A0A4R6Z2N9_9GAMM</name>
<evidence type="ECO:0000313" key="6">
    <source>
        <dbReference type="EMBL" id="TDR45739.1"/>
    </source>
</evidence>
<dbReference type="PROSITE" id="PS50043">
    <property type="entry name" value="HTH_LUXR_2"/>
    <property type="match status" value="1"/>
</dbReference>
<gene>
    <name evidence="6" type="ORF">DFR29_104167</name>
</gene>
<keyword evidence="1 3" id="KW-0597">Phosphoprotein</keyword>
<keyword evidence="2" id="KW-0238">DNA-binding</keyword>
<dbReference type="InterPro" id="IPR016032">
    <property type="entry name" value="Sig_transdc_resp-reg_C-effctor"/>
</dbReference>
<dbReference type="CDD" id="cd17535">
    <property type="entry name" value="REC_NarL-like"/>
    <property type="match status" value="1"/>
</dbReference>
<dbReference type="PROSITE" id="PS50110">
    <property type="entry name" value="RESPONSE_REGULATORY"/>
    <property type="match status" value="1"/>
</dbReference>
<dbReference type="InterPro" id="IPR001789">
    <property type="entry name" value="Sig_transdc_resp-reg_receiver"/>
</dbReference>
<sequence length="212" mass="22495">MSETLDIILIDDHAVVREGLRAVLEDEDGLRVVADFANARDAIAAVAALRPGVAVLDLKMPGGDPVQAIRALRSAWPALEILVFTSFAEDSLVRDVLAAGATGYLLKDALSSDLVAAVRQVASGLPWLDTTVQRQLVARLRGPADAAIALTAREHSVLQLIAQGLSNKAIARQLSLTEGTVKGYVSQILQKIGIADRTQAAMYAVRKGLVQP</sequence>
<dbReference type="SMART" id="SM00448">
    <property type="entry name" value="REC"/>
    <property type="match status" value="1"/>
</dbReference>
<organism evidence="6 7">
    <name type="scientific">Tahibacter aquaticus</name>
    <dbReference type="NCBI Taxonomy" id="520092"/>
    <lineage>
        <taxon>Bacteria</taxon>
        <taxon>Pseudomonadati</taxon>
        <taxon>Pseudomonadota</taxon>
        <taxon>Gammaproteobacteria</taxon>
        <taxon>Lysobacterales</taxon>
        <taxon>Rhodanobacteraceae</taxon>
        <taxon>Tahibacter</taxon>
    </lineage>
</organism>
<accession>A0A4R6Z2N9</accession>
<proteinExistence type="predicted"/>
<feature type="domain" description="Response regulatory" evidence="5">
    <location>
        <begin position="6"/>
        <end position="122"/>
    </location>
</feature>
<dbReference type="SMART" id="SM00421">
    <property type="entry name" value="HTH_LUXR"/>
    <property type="match status" value="1"/>
</dbReference>
<dbReference type="PANTHER" id="PTHR43214:SF43">
    <property type="entry name" value="TWO-COMPONENT RESPONSE REGULATOR"/>
    <property type="match status" value="1"/>
</dbReference>
<dbReference type="GO" id="GO:0000160">
    <property type="term" value="P:phosphorelay signal transduction system"/>
    <property type="evidence" value="ECO:0007669"/>
    <property type="project" value="InterPro"/>
</dbReference>
<evidence type="ECO:0000256" key="3">
    <source>
        <dbReference type="PROSITE-ProRule" id="PRU00169"/>
    </source>
</evidence>
<dbReference type="PRINTS" id="PR00038">
    <property type="entry name" value="HTHLUXR"/>
</dbReference>
<evidence type="ECO:0000256" key="2">
    <source>
        <dbReference type="ARBA" id="ARBA00023125"/>
    </source>
</evidence>
<evidence type="ECO:0000256" key="1">
    <source>
        <dbReference type="ARBA" id="ARBA00022553"/>
    </source>
</evidence>
<dbReference type="Proteomes" id="UP000295293">
    <property type="component" value="Unassembled WGS sequence"/>
</dbReference>
<dbReference type="EMBL" id="SNZH01000004">
    <property type="protein sequence ID" value="TDR45739.1"/>
    <property type="molecule type" value="Genomic_DNA"/>
</dbReference>
<dbReference type="RefSeq" id="WP_166653958.1">
    <property type="nucleotide sequence ID" value="NZ_SNZH01000004.1"/>
</dbReference>
<dbReference type="InterPro" id="IPR011006">
    <property type="entry name" value="CheY-like_superfamily"/>
</dbReference>
<feature type="modified residue" description="4-aspartylphosphate" evidence="3">
    <location>
        <position position="57"/>
    </location>
</feature>
<dbReference type="InterPro" id="IPR039420">
    <property type="entry name" value="WalR-like"/>
</dbReference>
<evidence type="ECO:0000313" key="7">
    <source>
        <dbReference type="Proteomes" id="UP000295293"/>
    </source>
</evidence>
<dbReference type="SUPFAM" id="SSF46894">
    <property type="entry name" value="C-terminal effector domain of the bipartite response regulators"/>
    <property type="match status" value="1"/>
</dbReference>
<evidence type="ECO:0000259" key="5">
    <source>
        <dbReference type="PROSITE" id="PS50110"/>
    </source>
</evidence>
<comment type="caution">
    <text evidence="6">The sequence shown here is derived from an EMBL/GenBank/DDBJ whole genome shotgun (WGS) entry which is preliminary data.</text>
</comment>
<evidence type="ECO:0000259" key="4">
    <source>
        <dbReference type="PROSITE" id="PS50043"/>
    </source>
</evidence>
<keyword evidence="7" id="KW-1185">Reference proteome</keyword>